<reference evidence="1 2" key="1">
    <citation type="journal article" date="2016" name="Mol. Biol. Evol.">
        <title>Comparative Genomics of Early-Diverging Mushroom-Forming Fungi Provides Insights into the Origins of Lignocellulose Decay Capabilities.</title>
        <authorList>
            <person name="Nagy L.G."/>
            <person name="Riley R."/>
            <person name="Tritt A."/>
            <person name="Adam C."/>
            <person name="Daum C."/>
            <person name="Floudas D."/>
            <person name="Sun H."/>
            <person name="Yadav J.S."/>
            <person name="Pangilinan J."/>
            <person name="Larsson K.H."/>
            <person name="Matsuura K."/>
            <person name="Barry K."/>
            <person name="Labutti K."/>
            <person name="Kuo R."/>
            <person name="Ohm R.A."/>
            <person name="Bhattacharya S.S."/>
            <person name="Shirouzu T."/>
            <person name="Yoshinaga Y."/>
            <person name="Martin F.M."/>
            <person name="Grigoriev I.V."/>
            <person name="Hibbett D.S."/>
        </authorList>
    </citation>
    <scope>NUCLEOTIDE SEQUENCE [LARGE SCALE GENOMIC DNA]</scope>
    <source>
        <strain evidence="1 2">CBS 109695</strain>
    </source>
</reference>
<keyword evidence="2" id="KW-1185">Reference proteome</keyword>
<protein>
    <submittedName>
        <fullName evidence="1">Uncharacterized protein</fullName>
    </submittedName>
</protein>
<accession>A0A165WYQ8</accession>
<organism evidence="1 2">
    <name type="scientific">Athelia psychrophila</name>
    <dbReference type="NCBI Taxonomy" id="1759441"/>
    <lineage>
        <taxon>Eukaryota</taxon>
        <taxon>Fungi</taxon>
        <taxon>Dikarya</taxon>
        <taxon>Basidiomycota</taxon>
        <taxon>Agaricomycotina</taxon>
        <taxon>Agaricomycetes</taxon>
        <taxon>Agaricomycetidae</taxon>
        <taxon>Atheliales</taxon>
        <taxon>Atheliaceae</taxon>
        <taxon>Athelia</taxon>
    </lineage>
</organism>
<dbReference type="Proteomes" id="UP000076532">
    <property type="component" value="Unassembled WGS sequence"/>
</dbReference>
<dbReference type="EMBL" id="KV417733">
    <property type="protein sequence ID" value="KZP08036.1"/>
    <property type="molecule type" value="Genomic_DNA"/>
</dbReference>
<dbReference type="AlphaFoldDB" id="A0A165WYQ8"/>
<name>A0A165WYQ8_9AGAM</name>
<evidence type="ECO:0000313" key="1">
    <source>
        <dbReference type="EMBL" id="KZP08036.1"/>
    </source>
</evidence>
<proteinExistence type="predicted"/>
<evidence type="ECO:0000313" key="2">
    <source>
        <dbReference type="Proteomes" id="UP000076532"/>
    </source>
</evidence>
<gene>
    <name evidence="1" type="ORF">FIBSPDRAFT_901610</name>
</gene>
<sequence length="176" mass="19645">MTSFITPFVTAPTFSFCWGLPVQTPRRLAATLDNVKTAWGAVEMYLVSWGARPVRTLKAQGAARQAYAVKKVAVEISINVRNRVRCYSSQACVTLAADVSIVRVVYIAPITCGKRGNLSLKEHREVLEEVIVAAQGQLQRTWHSHHLSIHSRTVRLVSMQQLPISRRTARELESFG</sequence>